<keyword evidence="2" id="KW-1185">Reference proteome</keyword>
<reference evidence="1 2" key="1">
    <citation type="journal article" date="2022" name="DNA Res.">
        <title>Chromosomal-level genome assembly of the orchid tree Bauhinia variegata (Leguminosae; Cercidoideae) supports the allotetraploid origin hypothesis of Bauhinia.</title>
        <authorList>
            <person name="Zhong Y."/>
            <person name="Chen Y."/>
            <person name="Zheng D."/>
            <person name="Pang J."/>
            <person name="Liu Y."/>
            <person name="Luo S."/>
            <person name="Meng S."/>
            <person name="Qian L."/>
            <person name="Wei D."/>
            <person name="Dai S."/>
            <person name="Zhou R."/>
        </authorList>
    </citation>
    <scope>NUCLEOTIDE SEQUENCE [LARGE SCALE GENOMIC DNA]</scope>
    <source>
        <strain evidence="1">BV-YZ2020</strain>
    </source>
</reference>
<gene>
    <name evidence="1" type="ORF">L6164_015559</name>
</gene>
<dbReference type="EMBL" id="CM039431">
    <property type="protein sequence ID" value="KAI4337106.1"/>
    <property type="molecule type" value="Genomic_DNA"/>
</dbReference>
<accession>A0ACB9NMA3</accession>
<sequence>MLKVDFQCSRECPRAVKKTLEQFNGVESISIDPKRGMVKVVGKVNPMTLVKLLQKTGQRAELWSFIRAPHQAKSTSHTNRNTCDHHRNHNCRRCGHGYHNSFDSSSTDTDDRDCHHCCASKNTKSSLYWQHPKMNGEKSKKKKSWKDCMGLSDNFMEPKVWIKSPCRPRNFPQPPPVSNYNRMMHFYSTTAPAWHARPPMPAAYGYSYSNGSPWYGRSGPSMTHYTSYADNFRYD</sequence>
<organism evidence="1 2">
    <name type="scientific">Bauhinia variegata</name>
    <name type="common">Purple orchid tree</name>
    <name type="synonym">Phanera variegata</name>
    <dbReference type="NCBI Taxonomy" id="167791"/>
    <lineage>
        <taxon>Eukaryota</taxon>
        <taxon>Viridiplantae</taxon>
        <taxon>Streptophyta</taxon>
        <taxon>Embryophyta</taxon>
        <taxon>Tracheophyta</taxon>
        <taxon>Spermatophyta</taxon>
        <taxon>Magnoliopsida</taxon>
        <taxon>eudicotyledons</taxon>
        <taxon>Gunneridae</taxon>
        <taxon>Pentapetalae</taxon>
        <taxon>rosids</taxon>
        <taxon>fabids</taxon>
        <taxon>Fabales</taxon>
        <taxon>Fabaceae</taxon>
        <taxon>Cercidoideae</taxon>
        <taxon>Cercideae</taxon>
        <taxon>Bauhiniinae</taxon>
        <taxon>Bauhinia</taxon>
    </lineage>
</organism>
<evidence type="ECO:0000313" key="1">
    <source>
        <dbReference type="EMBL" id="KAI4337106.1"/>
    </source>
</evidence>
<comment type="caution">
    <text evidence="1">The sequence shown here is derived from an EMBL/GenBank/DDBJ whole genome shotgun (WGS) entry which is preliminary data.</text>
</comment>
<protein>
    <submittedName>
        <fullName evidence="1">Uncharacterized protein</fullName>
    </submittedName>
</protein>
<evidence type="ECO:0000313" key="2">
    <source>
        <dbReference type="Proteomes" id="UP000828941"/>
    </source>
</evidence>
<dbReference type="Proteomes" id="UP000828941">
    <property type="component" value="Chromosome 6"/>
</dbReference>
<proteinExistence type="predicted"/>
<name>A0ACB9NMA3_BAUVA</name>